<evidence type="ECO:0000259" key="3">
    <source>
        <dbReference type="Pfam" id="PF26628"/>
    </source>
</evidence>
<dbReference type="InterPro" id="IPR026444">
    <property type="entry name" value="Secre_tail"/>
</dbReference>
<keyword evidence="5" id="KW-1185">Reference proteome</keyword>
<feature type="compositionally biased region" description="Acidic residues" evidence="1">
    <location>
        <begin position="1272"/>
        <end position="1289"/>
    </location>
</feature>
<feature type="compositionally biased region" description="Acidic residues" evidence="1">
    <location>
        <begin position="1024"/>
        <end position="1039"/>
    </location>
</feature>
<dbReference type="GO" id="GO:0004553">
    <property type="term" value="F:hydrolase activity, hydrolyzing O-glycosyl compounds"/>
    <property type="evidence" value="ECO:0007669"/>
    <property type="project" value="UniProtKB-ARBA"/>
</dbReference>
<sequence length="4054" mass="428772">MKTIVHDQKRSGKINEVTHSDRSGIRPDPDSLTGAVCSFFKSKFYWFKMSTLTKSVDASIFSPFHRNSSLNLSLSRVSFKILLFIFLCFGLKTSVYAQISDTFYFVSDDDDNLYTINRNTGVVTLIGDTNVSDIEAIAYYPIPGSKTLYAADGGDFGTLNRTTGAFTLIGEIDGGGTANGSAGPQTLNDVDGLMLDGQTLIMWAVERNDGAPDLLFQINLTTGRYVPSAFGSGIDYLEITGDGIDVDVDDIAVDPISGEIYGVSNDNGSNDILFKVNKTTGEFEFVVTLAEDDVEGLAFNNDGGLYGAEGDGDNRLGLINKTTGAMTNFKAFGGGGDVESLAALVANANEITGTVYEDDDLDGVKDGGETGLENVRVYLYLDQNGDGQVDPEDTRIQSALTDVNGDYSFYYVTTGTLLTTTQSASYPAGYSLTTDNVETMTFTDGVDFGESDTGNDFGLGTGADCDGDGLTDFFEGELDSDGDGILDKCDLDSDNDGIRDDVEGTEDYDDDGIPNYRDRDSDDDGIPDAIEANGGIRPAEYVASQGNLSGAVGANGIVDTRETSAESGVMLATNPDSDNDGFKDILDLDSDNDGILDIREAGATVDADGDGQVDGIVDANNNGYADALESSPLPVTNTDLFYENSNGQTQRPNYIDIDSDADGIDDTREGLSTVGYRFPTLFGDDDEDGILDFWDVSNGNNPIIPVDTDSDGNPDYVDTNSDNDPESDFIEGNDADNNGLADVANSGLDANGNGLDDAFDGDCLNTSEINSIATDHAEEDNSDGTVDLSSGDLELVNETENQTVGVYFPNIVVAQGATVSSAFVQFETDETSTGSITITIEGELIANATTFTTAVNNVSSRDRTIADESWSPANWNSGGEIGAAQKTVDISSIIQEIINQGGWSSGNSIVIIFTGPSGNTRIAEVDPLLVINVEGSVVVCSSNVALPDTDADTEFDFRDFEGVALDTDGDGVPDSIDIDDDNDGIKDVDEGEATDTDGDGIPNSLDLDSDNDGIFDIIEAGGVDTDEDGRVDDDTDGDGDGWANTFDSDNGGTALANPDTDGDGIRNFLDLDSDNDGIVDLIESQATTGTPIIPVGTDTDGDGIDDAFDDDNGGTSTDPEDTESDGTPDYIDTDSDNDGFLDILEAWDTDGNGIANTVPTGIDSDLDGLDNAFDNVFGPNSTTNIYNNEDALDFPNVTTSGMTAERDWREDNEVDSDGDGYINSEDIDDDNDGILDVDEGIEDFDNDGISNNLDLDSDNDGIPDIIEAGGVDTDDDGRVDDDTDGDNDGWADTFDNVGVGQTGTPLVNPDTDSDGNKNFLDIDSDGDGIVDLIESQETTVGPTVPSGTDTDLDGLDDAFDTDHGGSPTSDPEDTDGDLTPDYLDLNSDNDSFSDAQEGWDTDGDLTANTVPSGTDSDDDGLDDAYDDVVGPNSTTNSTNSQTAFAFPDVTTAGDSERDWRETNAVDSDFDGIPDVDDIDDDNDGILDVDEGSGISRDTDGDGIEDRLDLDSDNDGIPDIIEAGGVDTNNDGRVDDDTDTDNDGWANTFDSDNGGNALADPDSDNDGFENRIDLDSDNDGIEDIIEAGGVDANDDGVVDSATDSDDDGWANTFDSDNGGTVLASPDTDGDGLENYIDIDADGDGIVDLIESQATTGTPIIPVGTDTDNDGIDNAFDDDNGGTPTDPEDTDGDSIPDYIDFNSDNDSFSDALEGWDTDNDQVANTVPAGLDSDGDGLDDAYDDVVGPNSTNNPYNDQDANDFPDVSTSGLTSERDWREENTLDADFDGIPDGTDIDDDNDGILDVDETGDTDGDGIVDRLDLDSDNDGIPDIIEAGGVDNDNDGRVDVDTDTDNDGWANTFDSDNGGTALTDPDSDNDGVKNRVDLDSDNDGILDVIEANHTDANGDGEIDGFLDANGTGYDDGVEGSVYVLPNTDLAYENANALPNLPNYIDIDSDADGIDDTREGYSTDDYQFPTDFTDSDGDGILNFWDVDSGNSPIDPVDTDAAGLDDYVDTNSDNDSLSDFIEGNDFNGDGIADAANTGLDTNGNGLDDAFDQECYGGVSSVSSDYAEEDNSDGSVNLGSSDLELLDDGVNQTVGVYFPNINVAQGTSINSAYIQFQADGIQTGTVNITITGELSTNPSTFTTTTDDVSDRLTPGTTASESWSPADWNIDGEIGAAQRTVDISSIIEEIVGQGGWVSGNAIVIIFSGPDDSNKRRAELNPVLYIDASSGVTACSSNVAHQDSDLDGEDDFRDSNGIPAPVDTDADGVPDIDDIDDDNDGILDADEGCVDTIVAGGTGTSATEFVTEVQNPGNAIDGDGGTFAAFKDDESAMDVELRGGGIVVAGTVVTVNAQKRNDGDNFMIISESTDGVTYINSIEYEFDVRREDQDKEYTLTTDATHIRITYSRNGGDLRVNEVSYDAFIIPCTGIDTDSDGISDHLDIDADGDGIVDLIESQATTGTPVVPVGVDTDGDGYDDAFDGDCAPCGAITGVPTGAGEDTDGDLIPDFQDFNSDGDTFSDALEGWDTDGNLVANTVPTGTDTDGDGLDDAYDDVAGINSTTNVYNNQDAYDFPDVTTGGNIERDWREENAADSDFDGIIDTNDIDDDNDGILDVDEGCVNNAASPSGPVDSQSGAGGSLTLINDGNFDNDNGVILNAAGEYIIVDLGSVIPAGVDLAFTLWKSSDNNKTLRFAELPNNTVDLGGGTNPITIDDTDIAGGGSVTSLTYTLDADTRYIQIEMTSRSGGRIEIVEATIQAYTVCDQDTDGDGINDSLDLDSDNDGIPDIVEAGGVDTDNDGRVDNYVESGSNGYADTFDNVETTGTPLADPDTDNDGVDDRLDLDSDNDGIEDIIEAGGVDTDDDGVVDSTTDSDTDGWANTFDSDNGGTALANPDTDGDGIANNLDIDSDGDGIVDLIESQATTGSPVVPGGTDTDGDGIDNAFDDDNGGTPTVLEDKDGDGKPDYLDFNSDGDSFSDAIEGWDTDGDWIADTTPTGTDTDGDGLDNAYDDVVGPNSTTNVYNNQDANDFPDVTTSGETSERDWREANVLDTDADGVADVDDIDDDNDGVLDVDESCTDVSIVGANASSATEIVTRVETPEDGVDGVNASYARFRDDGAQMQVVLRGGSIITAGTDLTIRALRTNNNAANTMTVTESTDGINFSNSQIFSFASQNTYENETYTLTTNATHIRITFNRSGGDLRVDNVSYASFAVPCTGNDTDNDGIPDHLDLDSDNDGIPDIVEAGGVDSNNDGRVDGSTFGANGWENTYDNIETTGTPLTDPDTDGDELENRIDVDSDGDGIVDLIESQATTGTPVIPLGSDLDADGIDDAFDVDCVPCGGITGVPTDPVDTDGDLTDDYLDIDSDNDGLNDIIEAWDEDGDYQADITPNGQDDDEDGLNDNFDNVVGPNSTTNVHNNETANSFPDITTADETTERDWRETNEELCSPGGIDTNFLLWLKANDGGSSWQDVSNNYVSVSPFGTPNSGSLINFNPSNYFDGTDFYNTTLSINSDTYADLAVIVVYQPSENNAGSVWGEDNGNFDRFMLDGGGTNENNAVSNGTSTEDDITGFYSTLSTTLSTVVFDEDEVDGSSVFINGSKEISFTADHGGETSNNLQIGAKGDGTRRFNGLISEVIVYNQLLSPVATRQRIESYLAIKYGITLSSDTDGDDTAFEAGEGDYLASNGTIFWDASEVTAFQNNVAGIARDDASCLNQLQSQSVNPDAIVAMGLDDDVDGLESSNVQNGSAFSADLSALVWGHDGAPLHNQENREFDKLQVNSRLNREWRVQETGTVGTVTVRFDVSGLLGPDENLGTNDEAQIVMLVDADGDFSAGASIVTQSFVVDLDGFVTFQVDLADGAYFTLASSEQYALPITLLSFEAFAETDQIVLEWTTVSEVENSLFRVEKSANGIDFEALGYLDGSGTSENINNYALIDNKPFNGKNYYRLIDIDHNGVENASEIIMVTYYKESNIEIKPYPNPLQKGQTLYISLDQEAELGEVRLHQMNGTEVQIEIERTENRLEVKTSRISQGVHLLTIMVNGKLHKFKIVVTG</sequence>
<dbReference type="NCBIfam" id="TIGR04183">
    <property type="entry name" value="Por_Secre_tail"/>
    <property type="match status" value="1"/>
</dbReference>
<feature type="region of interest" description="Disordered" evidence="1">
    <location>
        <begin position="2142"/>
        <end position="2165"/>
    </location>
</feature>
<feature type="domain" description="DUF8202" evidence="3">
    <location>
        <begin position="3649"/>
        <end position="3860"/>
    </location>
</feature>
<feature type="compositionally biased region" description="Acidic residues" evidence="1">
    <location>
        <begin position="2935"/>
        <end position="2948"/>
    </location>
</feature>
<feature type="region of interest" description="Disordered" evidence="1">
    <location>
        <begin position="1023"/>
        <end position="1062"/>
    </location>
</feature>
<feature type="region of interest" description="Disordered" evidence="1">
    <location>
        <begin position="491"/>
        <end position="525"/>
    </location>
</feature>
<dbReference type="PROSITE" id="PS00018">
    <property type="entry name" value="EF_HAND_1"/>
    <property type="match status" value="1"/>
</dbReference>
<dbReference type="InterPro" id="IPR018247">
    <property type="entry name" value="EF_Hand_1_Ca_BS"/>
</dbReference>
<feature type="compositionally biased region" description="Acidic residues" evidence="1">
    <location>
        <begin position="2856"/>
        <end position="2875"/>
    </location>
</feature>
<dbReference type="SUPFAM" id="SSF50969">
    <property type="entry name" value="YVTN repeat-like/Quinoprotein amine dehydrogenase"/>
    <property type="match status" value="1"/>
</dbReference>
<organism evidence="4 5">
    <name type="scientific">Roseivirga ehrenbergii (strain DSM 102268 / JCM 13514 / KCTC 12282 / NCIMB 14502 / KMM 6017)</name>
    <dbReference type="NCBI Taxonomy" id="279360"/>
    <lineage>
        <taxon>Bacteria</taxon>
        <taxon>Pseudomonadati</taxon>
        <taxon>Bacteroidota</taxon>
        <taxon>Cytophagia</taxon>
        <taxon>Cytophagales</taxon>
        <taxon>Roseivirgaceae</taxon>
        <taxon>Roseivirga</taxon>
    </lineage>
</organism>
<feature type="region of interest" description="Disordered" evidence="1">
    <location>
        <begin position="1268"/>
        <end position="1323"/>
    </location>
</feature>
<feature type="region of interest" description="Disordered" evidence="1">
    <location>
        <begin position="1849"/>
        <end position="1879"/>
    </location>
</feature>
<comment type="caution">
    <text evidence="4">The sequence shown here is derived from an EMBL/GenBank/DDBJ whole genome shotgun (WGS) entry which is preliminary data.</text>
</comment>
<feature type="compositionally biased region" description="Acidic residues" evidence="1">
    <location>
        <begin position="1415"/>
        <end position="1426"/>
    </location>
</feature>
<evidence type="ECO:0000256" key="1">
    <source>
        <dbReference type="SAM" id="MobiDB-lite"/>
    </source>
</evidence>
<feature type="compositionally biased region" description="Acidic residues" evidence="1">
    <location>
        <begin position="1779"/>
        <end position="1813"/>
    </location>
</feature>
<dbReference type="SUPFAM" id="SSF117074">
    <property type="entry name" value="Hypothetical protein PA1324"/>
    <property type="match status" value="1"/>
</dbReference>
<feature type="compositionally biased region" description="Basic and acidic residues" evidence="1">
    <location>
        <begin position="491"/>
        <end position="502"/>
    </location>
</feature>
<proteinExistence type="predicted"/>
<feature type="compositionally biased region" description="Acidic residues" evidence="1">
    <location>
        <begin position="1099"/>
        <end position="1135"/>
    </location>
</feature>
<feature type="region of interest" description="Disordered" evidence="1">
    <location>
        <begin position="1655"/>
        <end position="1825"/>
    </location>
</feature>
<dbReference type="SUPFAM" id="SSF103647">
    <property type="entry name" value="TSP type-3 repeat"/>
    <property type="match status" value="8"/>
</dbReference>
<dbReference type="GO" id="GO:0005975">
    <property type="term" value="P:carbohydrate metabolic process"/>
    <property type="evidence" value="ECO:0007669"/>
    <property type="project" value="UniProtKB-ARBA"/>
</dbReference>
<dbReference type="PANTHER" id="PTHR10199">
    <property type="entry name" value="THROMBOSPONDIN"/>
    <property type="match status" value="1"/>
</dbReference>
<feature type="compositionally biased region" description="Polar residues" evidence="1">
    <location>
        <begin position="3020"/>
        <end position="3038"/>
    </location>
</feature>
<feature type="compositionally biased region" description="Basic and acidic residues" evidence="1">
    <location>
        <begin position="1454"/>
        <end position="1463"/>
    </location>
</feature>
<feature type="compositionally biased region" description="Acidic residues" evidence="1">
    <location>
        <begin position="1467"/>
        <end position="1490"/>
    </location>
</feature>
<feature type="compositionally biased region" description="Polar residues" evidence="1">
    <location>
        <begin position="1745"/>
        <end position="1755"/>
    </location>
</feature>
<feature type="region of interest" description="Disordered" evidence="1">
    <location>
        <begin position="966"/>
        <end position="1011"/>
    </location>
</feature>
<feature type="region of interest" description="Disordered" evidence="1">
    <location>
        <begin position="1335"/>
        <end position="1566"/>
    </location>
</feature>
<name>A0A150XS25_ROSEK</name>
<feature type="compositionally biased region" description="Low complexity" evidence="1">
    <location>
        <begin position="1381"/>
        <end position="1394"/>
    </location>
</feature>
<feature type="compositionally biased region" description="Acidic residues" evidence="1">
    <location>
        <begin position="1730"/>
        <end position="1740"/>
    </location>
</feature>
<feature type="region of interest" description="Disordered" evidence="1">
    <location>
        <begin position="3261"/>
        <end position="3286"/>
    </location>
</feature>
<dbReference type="InterPro" id="IPR013320">
    <property type="entry name" value="ConA-like_dom_sf"/>
</dbReference>
<feature type="compositionally biased region" description="Acidic residues" evidence="1">
    <location>
        <begin position="1665"/>
        <end position="1692"/>
    </location>
</feature>
<evidence type="ECO:0000313" key="4">
    <source>
        <dbReference type="EMBL" id="KYG81550.1"/>
    </source>
</evidence>
<feature type="compositionally biased region" description="Basic and acidic residues" evidence="1">
    <location>
        <begin position="1496"/>
        <end position="1509"/>
    </location>
</feature>
<accession>A0A150XS25</accession>
<dbReference type="EMBL" id="LQZQ01000002">
    <property type="protein sequence ID" value="KYG81550.1"/>
    <property type="molecule type" value="Genomic_DNA"/>
</dbReference>
<feature type="region of interest" description="Disordered" evidence="1">
    <location>
        <begin position="3020"/>
        <end position="3042"/>
    </location>
</feature>
<feature type="transmembrane region" description="Helical" evidence="2">
    <location>
        <begin position="77"/>
        <end position="97"/>
    </location>
</feature>
<keyword evidence="2" id="KW-1133">Transmembrane helix</keyword>
<feature type="region of interest" description="Disordered" evidence="1">
    <location>
        <begin position="2856"/>
        <end position="2877"/>
    </location>
</feature>
<feature type="region of interest" description="Disordered" evidence="1">
    <location>
        <begin position="1211"/>
        <end position="1232"/>
    </location>
</feature>
<dbReference type="InterPro" id="IPR028974">
    <property type="entry name" value="TSP_type-3_rpt"/>
</dbReference>
<feature type="compositionally biased region" description="Acidic residues" evidence="1">
    <location>
        <begin position="1350"/>
        <end position="1359"/>
    </location>
</feature>
<feature type="region of interest" description="Disordered" evidence="1">
    <location>
        <begin position="2922"/>
        <end position="2963"/>
    </location>
</feature>
<dbReference type="STRING" id="279360.MB14_13265"/>
<feature type="region of interest" description="Disordered" evidence="1">
    <location>
        <begin position="1089"/>
        <end position="1135"/>
    </location>
</feature>
<feature type="compositionally biased region" description="Acidic residues" evidence="1">
    <location>
        <begin position="989"/>
        <end position="998"/>
    </location>
</feature>
<feature type="compositionally biased region" description="Acidic residues" evidence="1">
    <location>
        <begin position="967"/>
        <end position="982"/>
    </location>
</feature>
<dbReference type="Gene3D" id="4.10.1080.10">
    <property type="entry name" value="TSP type-3 repeat"/>
    <property type="match status" value="7"/>
</dbReference>
<dbReference type="PANTHER" id="PTHR10199:SF119">
    <property type="entry name" value="RE20510P"/>
    <property type="match status" value="1"/>
</dbReference>
<keyword evidence="2" id="KW-0472">Membrane</keyword>
<evidence type="ECO:0000313" key="5">
    <source>
        <dbReference type="Proteomes" id="UP000075583"/>
    </source>
</evidence>
<dbReference type="Pfam" id="PF26628">
    <property type="entry name" value="DUF8202"/>
    <property type="match status" value="1"/>
</dbReference>
<dbReference type="InterPro" id="IPR011044">
    <property type="entry name" value="Quino_amine_DH_bsu"/>
</dbReference>
<dbReference type="SUPFAM" id="SSF49899">
    <property type="entry name" value="Concanavalin A-like lectins/glucanases"/>
    <property type="match status" value="1"/>
</dbReference>
<reference evidence="4" key="1">
    <citation type="submission" date="2016-01" db="EMBL/GenBank/DDBJ databases">
        <title>Genome sequencing of Roseivirga ehrenbergii KMM 6017.</title>
        <authorList>
            <person name="Selvaratnam C."/>
            <person name="Thevarajoo S."/>
            <person name="Goh K.M."/>
            <person name="Ee R."/>
            <person name="Chan K.-G."/>
            <person name="Chong C.S."/>
        </authorList>
    </citation>
    <scope>NUCLEOTIDE SEQUENCE [LARGE SCALE GENOMIC DNA]</scope>
    <source>
        <strain evidence="4">KMM 6017</strain>
    </source>
</reference>
<gene>
    <name evidence="4" type="ORF">MB14_13265</name>
</gene>
<dbReference type="GO" id="GO:0005509">
    <property type="term" value="F:calcium ion binding"/>
    <property type="evidence" value="ECO:0007669"/>
    <property type="project" value="InterPro"/>
</dbReference>
<feature type="compositionally biased region" description="Acidic residues" evidence="1">
    <location>
        <begin position="503"/>
        <end position="512"/>
    </location>
</feature>
<protein>
    <recommendedName>
        <fullName evidence="3">DUF8202 domain-containing protein</fullName>
    </recommendedName>
</protein>
<dbReference type="InterPro" id="IPR058515">
    <property type="entry name" value="DUF8202"/>
</dbReference>
<evidence type="ECO:0000256" key="2">
    <source>
        <dbReference type="SAM" id="Phobius"/>
    </source>
</evidence>
<keyword evidence="2" id="KW-0812">Transmembrane</keyword>
<feature type="compositionally biased region" description="Low complexity" evidence="1">
    <location>
        <begin position="1698"/>
        <end position="1708"/>
    </location>
</feature>
<dbReference type="Proteomes" id="UP000075583">
    <property type="component" value="Unassembled WGS sequence"/>
</dbReference>